<evidence type="ECO:0000256" key="1">
    <source>
        <dbReference type="SAM" id="MobiDB-lite"/>
    </source>
</evidence>
<keyword evidence="3" id="KW-1185">Reference proteome</keyword>
<evidence type="ECO:0000313" key="3">
    <source>
        <dbReference type="Proteomes" id="UP000238390"/>
    </source>
</evidence>
<proteinExistence type="predicted"/>
<name>A0A2R3IVU7_9PSED</name>
<feature type="region of interest" description="Disordered" evidence="1">
    <location>
        <begin position="20"/>
        <end position="55"/>
    </location>
</feature>
<dbReference type="Gene3D" id="3.30.160.170">
    <property type="entry name" value="FlaG-like"/>
    <property type="match status" value="1"/>
</dbReference>
<sequence length="127" mass="13533">MDVSNVNNSTAAPVIRLFGSASSDAARPGQAGEAAASATAQRPGEVDRIGDKEQRAAVEEAVSSIEKFTQSIRRDLNFSLDDSTGRVVVKVTDSSSGEIIRQIPSEEALRLAERLDEARSLLFKAEA</sequence>
<reference evidence="2 3" key="1">
    <citation type="submission" date="2018-02" db="EMBL/GenBank/DDBJ databases">
        <title>FDA/CDC Antimicrobial Resistant Isolate Bank Genome Sequencing.</title>
        <authorList>
            <person name="Benahmed F.H."/>
            <person name="Lutgring J.D."/>
            <person name="Yoo B."/>
            <person name="Machado M."/>
            <person name="Brown A."/>
            <person name="McAllister G."/>
            <person name="Perry A."/>
            <person name="Halpin A.L."/>
            <person name="Vavikolanu K."/>
            <person name="Ott S."/>
            <person name="Zhao X."/>
            <person name="Tallon L.J."/>
            <person name="Sadzewicz L."/>
            <person name="Aluvathingal J."/>
            <person name="Nadendla S."/>
            <person name="Voskania-kordi A."/>
            <person name="Simonyan V."/>
            <person name="Patel J."/>
            <person name="Shawar R.M."/>
        </authorList>
    </citation>
    <scope>NUCLEOTIDE SEQUENCE [LARGE SCALE GENOMIC DNA]</scope>
    <source>
        <strain evidence="2 3">AR_0356</strain>
    </source>
</reference>
<protein>
    <submittedName>
        <fullName evidence="2">FlaG family protein</fullName>
    </submittedName>
</protein>
<dbReference type="Pfam" id="PF03646">
    <property type="entry name" value="FlaG"/>
    <property type="match status" value="1"/>
</dbReference>
<feature type="compositionally biased region" description="Low complexity" evidence="1">
    <location>
        <begin position="25"/>
        <end position="42"/>
    </location>
</feature>
<dbReference type="PANTHER" id="PTHR37166">
    <property type="entry name" value="PROTEIN FLAG"/>
    <property type="match status" value="1"/>
</dbReference>
<dbReference type="SUPFAM" id="SSF160214">
    <property type="entry name" value="FlaG-like"/>
    <property type="match status" value="1"/>
</dbReference>
<feature type="compositionally biased region" description="Basic and acidic residues" evidence="1">
    <location>
        <begin position="44"/>
        <end position="55"/>
    </location>
</feature>
<dbReference type="PANTHER" id="PTHR37166:SF1">
    <property type="entry name" value="PROTEIN FLAG"/>
    <property type="match status" value="1"/>
</dbReference>
<dbReference type="Proteomes" id="UP000238390">
    <property type="component" value="Chromosome"/>
</dbReference>
<dbReference type="RefSeq" id="WP_012076714.1">
    <property type="nucleotide sequence ID" value="NZ_CP027169.1"/>
</dbReference>
<dbReference type="AlphaFoldDB" id="A0A2R3IVU7"/>
<organism evidence="2 3">
    <name type="scientific">Pseudomonas paraeruginosa</name>
    <dbReference type="NCBI Taxonomy" id="2994495"/>
    <lineage>
        <taxon>Bacteria</taxon>
        <taxon>Pseudomonadati</taxon>
        <taxon>Pseudomonadota</taxon>
        <taxon>Gammaproteobacteria</taxon>
        <taxon>Pseudomonadales</taxon>
        <taxon>Pseudomonadaceae</taxon>
        <taxon>Pseudomonas</taxon>
    </lineage>
</organism>
<evidence type="ECO:0000313" key="2">
    <source>
        <dbReference type="EMBL" id="AVK06054.1"/>
    </source>
</evidence>
<gene>
    <name evidence="2" type="ORF">CSB93_5582</name>
</gene>
<dbReference type="EMBL" id="CP027169">
    <property type="protein sequence ID" value="AVK06054.1"/>
    <property type="molecule type" value="Genomic_DNA"/>
</dbReference>
<accession>A0A2R3IVU7</accession>
<dbReference type="InterPro" id="IPR035924">
    <property type="entry name" value="FlaG-like_sf"/>
</dbReference>
<dbReference type="InterPro" id="IPR005186">
    <property type="entry name" value="FlaG"/>
</dbReference>